<dbReference type="EMBL" id="EQ973213">
    <property type="protein sequence ID" value="EFR51885.1"/>
    <property type="molecule type" value="Genomic_DNA"/>
</dbReference>
<dbReference type="Proteomes" id="UP000005101">
    <property type="component" value="Unassembled WGS sequence"/>
</dbReference>
<evidence type="ECO:0000256" key="1">
    <source>
        <dbReference type="PROSITE-ProRule" id="PRU00339"/>
    </source>
</evidence>
<accession>A0ABN0BG52</accession>
<name>A0ABN0BG52_BACFG</name>
<sequence>MEMKRILWFCCVLFFLGCSSTRKLHKLKPTGQIALPNRSGSELDRGQVEKIITENSAGNQEKGPVKGTYTAQGDFQGEVELSEIQIVAPSKRVAERFGKVLIEFLVDVPEALFRKDYQLTLFPKLTSNDSLCELRPVVLNGNEFKSKQQKQYHAYEKYVQSLEENARQGREKFLNRRMFSRYLERKALMREKENGRRLKAYSARLLSDRRLHERDLLFGNFPDRVPREFTPRLFSGLLSLLPYAQKTRKELLTEALRTGNGPALEHGLSAGDSLHAYNLFWDKRKFESNAKKIARLDNTFGKIVEYPVHENAYLDTVVNRGRHKINYLYSLDAGESSPKMLLSLGGAVTAIDGSTYHFKARDTLTYFVSSMTTFIDRSPRFKRHITLRRVQAGMSVNLLFPVGKTDVIDTLSGNKRELERLKGFYRDLTGNADLIVDSIVILAGSSPEGPWQLNDRLSRERASKAADFLADHFPENTELRQLSRPYSLSENWVLLDTLLEGDTLLEHTHRKEIRELIASHADPDEREHAIRQRYPSAYKILKDVYYPGLRSISFQFHLHRAGFARDTVYTDEPDLEYARGIELLENRKYKEALSILQDYADANTALAHMSLGHDTQALAILAAQKSTADVDYMLAILNLRMGNPDEALRYYQRSCESDPSKVFRGNLDPEIQKLKALFNIDDMD</sequence>
<evidence type="ECO:0000313" key="2">
    <source>
        <dbReference type="EMBL" id="EFR51885.1"/>
    </source>
</evidence>
<dbReference type="InterPro" id="IPR011990">
    <property type="entry name" value="TPR-like_helical_dom_sf"/>
</dbReference>
<reference evidence="2 3" key="1">
    <citation type="submission" date="2008-12" db="EMBL/GenBank/DDBJ databases">
        <title>Annotation of Bacteroides fragilis strain 3_1_12.</title>
        <authorList>
            <consortium name="The Broad Institute Genome Sequencing Platform"/>
            <person name="Ward D."/>
            <person name="Young S.K."/>
            <person name="Kodira C.D."/>
            <person name="Zeng Q."/>
            <person name="Koehrsen M."/>
            <person name="Alvarado L."/>
            <person name="Berlin A."/>
            <person name="Borenstein D."/>
            <person name="Chen Z."/>
            <person name="Engels R."/>
            <person name="Freedman E."/>
            <person name="Gellesch M."/>
            <person name="Goldberg J."/>
            <person name="Griggs A."/>
            <person name="Gujja S."/>
            <person name="Heiman D."/>
            <person name="Hepburn T."/>
            <person name="Howarth C."/>
            <person name="Jen D."/>
            <person name="Larson L."/>
            <person name="Lewis B."/>
            <person name="Mehta T."/>
            <person name="Park D."/>
            <person name="Pearson M."/>
            <person name="Roberts A."/>
            <person name="Saif S."/>
            <person name="Shea T."/>
            <person name="Shenoy N."/>
            <person name="Sisk P."/>
            <person name="Stolte C."/>
            <person name="Sykes S."/>
            <person name="Walk T."/>
            <person name="White J."/>
            <person name="Yandava C."/>
            <person name="Allen-Vercoe E."/>
            <person name="Strauss J."/>
            <person name="Ambrose C."/>
            <person name="Lander E."/>
            <person name="Nusbaum C."/>
            <person name="Galagan J."/>
            <person name="Birren B."/>
        </authorList>
    </citation>
    <scope>NUCLEOTIDE SEQUENCE [LARGE SCALE GENOMIC DNA]</scope>
    <source>
        <strain evidence="2 3">3_1_12</strain>
    </source>
</reference>
<dbReference type="PROSITE" id="PS50005">
    <property type="entry name" value="TPR"/>
    <property type="match status" value="1"/>
</dbReference>
<dbReference type="PROSITE" id="PS51257">
    <property type="entry name" value="PROKAR_LIPOPROTEIN"/>
    <property type="match status" value="1"/>
</dbReference>
<proteinExistence type="predicted"/>
<gene>
    <name evidence="2" type="ORF">BFAG_00579</name>
</gene>
<dbReference type="Gene3D" id="1.25.40.10">
    <property type="entry name" value="Tetratricopeptide repeat domain"/>
    <property type="match status" value="1"/>
</dbReference>
<evidence type="ECO:0000313" key="3">
    <source>
        <dbReference type="Proteomes" id="UP000005101"/>
    </source>
</evidence>
<dbReference type="SUPFAM" id="SSF48452">
    <property type="entry name" value="TPR-like"/>
    <property type="match status" value="1"/>
</dbReference>
<keyword evidence="3" id="KW-1185">Reference proteome</keyword>
<organism evidence="2 3">
    <name type="scientific">Bacteroides fragilis 3_1_12</name>
    <dbReference type="NCBI Taxonomy" id="457424"/>
    <lineage>
        <taxon>Bacteria</taxon>
        <taxon>Pseudomonadati</taxon>
        <taxon>Bacteroidota</taxon>
        <taxon>Bacteroidia</taxon>
        <taxon>Bacteroidales</taxon>
        <taxon>Bacteroidaceae</taxon>
        <taxon>Bacteroides</taxon>
    </lineage>
</organism>
<keyword evidence="1" id="KW-0802">TPR repeat</keyword>
<protein>
    <submittedName>
        <fullName evidence="2">Tetratricopeptide repeat protein</fullName>
    </submittedName>
</protein>
<dbReference type="InterPro" id="IPR019734">
    <property type="entry name" value="TPR_rpt"/>
</dbReference>
<feature type="repeat" description="TPR" evidence="1">
    <location>
        <begin position="628"/>
        <end position="661"/>
    </location>
</feature>